<evidence type="ECO:0000256" key="2">
    <source>
        <dbReference type="ARBA" id="ARBA00022679"/>
    </source>
</evidence>
<dbReference type="PROSITE" id="PS00101">
    <property type="entry name" value="HEXAPEP_TRANSFERASES"/>
    <property type="match status" value="1"/>
</dbReference>
<dbReference type="SUPFAM" id="SSF53756">
    <property type="entry name" value="UDP-Glycosyltransferase/glycogen phosphorylase"/>
    <property type="match status" value="1"/>
</dbReference>
<dbReference type="Gene3D" id="3.40.50.2000">
    <property type="entry name" value="Glycogen Phosphorylase B"/>
    <property type="match status" value="2"/>
</dbReference>
<keyword evidence="7" id="KW-1185">Reference proteome</keyword>
<sequence>MKIATLVKTGDGPLWIIPHVLAARESGDQVVVLLPAPDHTDSRVARELTALGIEVVESPAPRRRASPAAQIVGIVRLRARLRELGVDVVHYHLYASALAVRLATLGTRITRVYMVAGPLYLDNTPIRWAERVLCRLDHLLIASSADIRGRYAALGLPAHRMRTLSYGVDLERFSPADDERRRAARAQLDLGEDEFVAVCVAYFYPPKRLVHPGQGVKGHEVLLAAWARFAERGGRGTLILLGGGYGEAGERYREQVRAWAARLPGNEWVRWVDSVTDVRPFYAAADVNVVSSWSESYGAGAEASACGVPSVATAAGGLPELVDEETGWLVGLGDAVAMADALQEAAAGRRTPVARRRGEAARVRAEKLLDRRALSHDVVAALHHAARVRQAPRRGLHRAPSPRPSSGQSSPSSPPSQPSRPSHPSRPFPSLSALLAARRAGRDRPDRGALAGQVRRSSLAALPGRAARAAVRTYLLRTDPVGYARSIGVRLGADCRFIGVTAATFGTEPYLIRLGERVAIADGVRFITHDGAATRLRREHPDIDVVAPIRVGNDTAIGMNAIIMPGVTIGSDVVIAAGSVVMRDVPARSLVAGAPARVVTDVEQWERRMLARSVGTGAMSPQRKREVFLDRFAAELAADPSDIVSTAN</sequence>
<dbReference type="PANTHER" id="PTHR45947">
    <property type="entry name" value="SULFOQUINOVOSYL TRANSFERASE SQD2"/>
    <property type="match status" value="1"/>
</dbReference>
<dbReference type="InterPro" id="IPR018357">
    <property type="entry name" value="Hexapep_transf_CS"/>
</dbReference>
<dbReference type="EMBL" id="CT573213">
    <property type="protein sequence ID" value="CAJ60712.1"/>
    <property type="molecule type" value="Genomic_DNA"/>
</dbReference>
<organism evidence="6 7">
    <name type="scientific">Frankia alni (strain DSM 45986 / CECT 9034 / ACN14a)</name>
    <dbReference type="NCBI Taxonomy" id="326424"/>
    <lineage>
        <taxon>Bacteria</taxon>
        <taxon>Bacillati</taxon>
        <taxon>Actinomycetota</taxon>
        <taxon>Actinomycetes</taxon>
        <taxon>Frankiales</taxon>
        <taxon>Frankiaceae</taxon>
        <taxon>Frankia</taxon>
    </lineage>
</organism>
<keyword evidence="1" id="KW-0328">Glycosyltransferase</keyword>
<evidence type="ECO:0000313" key="6">
    <source>
        <dbReference type="EMBL" id="CAJ60712.1"/>
    </source>
</evidence>
<gene>
    <name evidence="6" type="ordered locus">FRAAL2063</name>
</gene>
<dbReference type="KEGG" id="fal:FRAAL2063"/>
<dbReference type="RefSeq" id="WP_011603230.1">
    <property type="nucleotide sequence ID" value="NC_008278.1"/>
</dbReference>
<dbReference type="STRING" id="326424.FRAAL2063"/>
<dbReference type="OrthoDB" id="193659at2"/>
<dbReference type="Pfam" id="PF13692">
    <property type="entry name" value="Glyco_trans_1_4"/>
    <property type="match status" value="1"/>
</dbReference>
<dbReference type="InterPro" id="IPR050194">
    <property type="entry name" value="Glycosyltransferase_grp1"/>
</dbReference>
<evidence type="ECO:0000313" key="7">
    <source>
        <dbReference type="Proteomes" id="UP000000657"/>
    </source>
</evidence>
<accession>Q0RP22</accession>
<dbReference type="InterPro" id="IPR028098">
    <property type="entry name" value="Glyco_trans_4-like_N"/>
</dbReference>
<dbReference type="Pfam" id="PF13439">
    <property type="entry name" value="Glyco_transf_4"/>
    <property type="match status" value="1"/>
</dbReference>
<dbReference type="GO" id="GO:0016757">
    <property type="term" value="F:glycosyltransferase activity"/>
    <property type="evidence" value="ECO:0007669"/>
    <property type="project" value="UniProtKB-KW"/>
</dbReference>
<evidence type="ECO:0000259" key="5">
    <source>
        <dbReference type="Pfam" id="PF13439"/>
    </source>
</evidence>
<dbReference type="eggNOG" id="COG0438">
    <property type="taxonomic scope" value="Bacteria"/>
</dbReference>
<dbReference type="Pfam" id="PF00132">
    <property type="entry name" value="Hexapep"/>
    <property type="match status" value="1"/>
</dbReference>
<dbReference type="CAZy" id="GT4">
    <property type="family name" value="Glycosyltransferase Family 4"/>
</dbReference>
<evidence type="ECO:0000256" key="1">
    <source>
        <dbReference type="ARBA" id="ARBA00022676"/>
    </source>
</evidence>
<feature type="region of interest" description="Disordered" evidence="4">
    <location>
        <begin position="385"/>
        <end position="429"/>
    </location>
</feature>
<proteinExistence type="predicted"/>
<dbReference type="GO" id="GO:1901137">
    <property type="term" value="P:carbohydrate derivative biosynthetic process"/>
    <property type="evidence" value="ECO:0007669"/>
    <property type="project" value="UniProtKB-ARBA"/>
</dbReference>
<dbReference type="AlphaFoldDB" id="Q0RP22"/>
<feature type="compositionally biased region" description="Basic residues" evidence="4">
    <location>
        <begin position="385"/>
        <end position="397"/>
    </location>
</feature>
<protein>
    <submittedName>
        <fullName evidence="6">Glycosyl transferase</fullName>
    </submittedName>
</protein>
<name>Q0RP22_FRAAA</name>
<keyword evidence="2 6" id="KW-0808">Transferase</keyword>
<reference evidence="6 7" key="1">
    <citation type="journal article" date="2007" name="Genome Res.">
        <title>Genome characteristics of facultatively symbiotic Frankia sp. strains reflect host range and host plant biogeography.</title>
        <authorList>
            <person name="Normand P."/>
            <person name="Lapierre P."/>
            <person name="Tisa L.S."/>
            <person name="Gogarten J.P."/>
            <person name="Alloisio N."/>
            <person name="Bagnarol E."/>
            <person name="Bassi C.A."/>
            <person name="Berry A.M."/>
            <person name="Bickhart D.M."/>
            <person name="Choisne N."/>
            <person name="Couloux A."/>
            <person name="Cournoyer B."/>
            <person name="Cruveiller S."/>
            <person name="Daubin V."/>
            <person name="Demange N."/>
            <person name="Francino M.P."/>
            <person name="Goltsman E."/>
            <person name="Huang Y."/>
            <person name="Kopp O.R."/>
            <person name="Labarre L."/>
            <person name="Lapidus A."/>
            <person name="Lavire C."/>
            <person name="Marechal J."/>
            <person name="Martinez M."/>
            <person name="Mastronunzio J.E."/>
            <person name="Mullin B.C."/>
            <person name="Niemann J."/>
            <person name="Pujic P."/>
            <person name="Rawnsley T."/>
            <person name="Rouy Z."/>
            <person name="Schenowitz C."/>
            <person name="Sellstedt A."/>
            <person name="Tavares F."/>
            <person name="Tomkins J.P."/>
            <person name="Vallenet D."/>
            <person name="Valverde C."/>
            <person name="Wall L.G."/>
            <person name="Wang Y."/>
            <person name="Medigue C."/>
            <person name="Benson D.R."/>
        </authorList>
    </citation>
    <scope>NUCLEOTIDE SEQUENCE [LARGE SCALE GENOMIC DNA]</scope>
    <source>
        <strain evidence="7">DSM 45986 / CECT 9034 / ACN14a</strain>
    </source>
</reference>
<keyword evidence="3" id="KW-0677">Repeat</keyword>
<evidence type="ECO:0000256" key="4">
    <source>
        <dbReference type="SAM" id="MobiDB-lite"/>
    </source>
</evidence>
<dbReference type="Proteomes" id="UP000000657">
    <property type="component" value="Chromosome"/>
</dbReference>
<feature type="domain" description="Glycosyltransferase subfamily 4-like N-terminal" evidence="5">
    <location>
        <begin position="23"/>
        <end position="172"/>
    </location>
</feature>
<dbReference type="HOGENOM" id="CLU_422591_0_0_11"/>
<dbReference type="SUPFAM" id="SSF51161">
    <property type="entry name" value="Trimeric LpxA-like enzymes"/>
    <property type="match status" value="1"/>
</dbReference>
<evidence type="ECO:0000256" key="3">
    <source>
        <dbReference type="ARBA" id="ARBA00022737"/>
    </source>
</evidence>
<dbReference type="InterPro" id="IPR011004">
    <property type="entry name" value="Trimer_LpxA-like_sf"/>
</dbReference>
<dbReference type="Gene3D" id="2.160.10.10">
    <property type="entry name" value="Hexapeptide repeat proteins"/>
    <property type="match status" value="1"/>
</dbReference>
<dbReference type="CDD" id="cd04647">
    <property type="entry name" value="LbH_MAT_like"/>
    <property type="match status" value="1"/>
</dbReference>
<dbReference type="eggNOG" id="COG0110">
    <property type="taxonomic scope" value="Bacteria"/>
</dbReference>
<dbReference type="PANTHER" id="PTHR45947:SF13">
    <property type="entry name" value="TRANSFERASE"/>
    <property type="match status" value="1"/>
</dbReference>
<dbReference type="InterPro" id="IPR001451">
    <property type="entry name" value="Hexapep"/>
</dbReference>